<dbReference type="AlphaFoldDB" id="A0A7X6MIW1"/>
<accession>A0A7X6MIW1</accession>
<dbReference type="PRINTS" id="PR00081">
    <property type="entry name" value="GDHRDH"/>
</dbReference>
<dbReference type="GO" id="GO:0004316">
    <property type="term" value="F:3-oxoacyl-[acyl-carrier-protein] reductase (NADPH) activity"/>
    <property type="evidence" value="ECO:0007669"/>
    <property type="project" value="UniProtKB-EC"/>
</dbReference>
<evidence type="ECO:0000256" key="1">
    <source>
        <dbReference type="ARBA" id="ARBA00004191"/>
    </source>
</evidence>
<evidence type="ECO:0000256" key="5">
    <source>
        <dbReference type="ARBA" id="ARBA00040781"/>
    </source>
</evidence>
<evidence type="ECO:0000313" key="9">
    <source>
        <dbReference type="Proteomes" id="UP000518188"/>
    </source>
</evidence>
<keyword evidence="3" id="KW-0964">Secreted</keyword>
<sequence>MDLQLTGKRAIITGGSKGIGLAVAHALAAEGVDVVLAARTQETLEKAAAEVAERSGRRAIPIVADTSDDESVRALVARAVEELGGIDILVNNASNQAVGAGFPDLAGTTDEAFWDDVNVKVVGYLRTARAVAPHLAGQGWGRIINISGLGYRQTNSIVRSIRNVSVAALTKNLADELGPQGINVTVVHPGQTRTESKALQYQAAAKAAGLDLAAYEKEIANNAIGRVVDATEVADVVAFLASPRSVSITGDSIAAGGGLLGTINY</sequence>
<evidence type="ECO:0000256" key="4">
    <source>
        <dbReference type="ARBA" id="ARBA00023002"/>
    </source>
</evidence>
<dbReference type="Pfam" id="PF00106">
    <property type="entry name" value="adh_short"/>
    <property type="match status" value="1"/>
</dbReference>
<dbReference type="Gene3D" id="3.40.50.720">
    <property type="entry name" value="NAD(P)-binding Rossmann-like Domain"/>
    <property type="match status" value="1"/>
</dbReference>
<comment type="catalytic activity">
    <reaction evidence="6">
        <text>a (3R)-hydroxyacyl-[ACP] + NADP(+) = a 3-oxoacyl-[ACP] + NADPH + H(+)</text>
        <dbReference type="Rhea" id="RHEA:17397"/>
        <dbReference type="Rhea" id="RHEA-COMP:9916"/>
        <dbReference type="Rhea" id="RHEA-COMP:9945"/>
        <dbReference type="ChEBI" id="CHEBI:15378"/>
        <dbReference type="ChEBI" id="CHEBI:57783"/>
        <dbReference type="ChEBI" id="CHEBI:58349"/>
        <dbReference type="ChEBI" id="CHEBI:78776"/>
        <dbReference type="ChEBI" id="CHEBI:78827"/>
        <dbReference type="EC" id="1.1.1.100"/>
    </reaction>
    <physiologicalReaction direction="right-to-left" evidence="6">
        <dbReference type="Rhea" id="RHEA:17399"/>
    </physiologicalReaction>
</comment>
<dbReference type="EMBL" id="JAAXPJ010000001">
    <property type="protein sequence ID" value="NKZ09570.1"/>
    <property type="molecule type" value="Genomic_DNA"/>
</dbReference>
<dbReference type="FunFam" id="3.40.50.720:FF:000084">
    <property type="entry name" value="Short-chain dehydrogenase reductase"/>
    <property type="match status" value="1"/>
</dbReference>
<dbReference type="PRINTS" id="PR00080">
    <property type="entry name" value="SDRFAMILY"/>
</dbReference>
<protein>
    <recommendedName>
        <fullName evidence="5">3-oxoacyl-[acyl-carrier-protein] reductase MabA</fullName>
    </recommendedName>
</protein>
<dbReference type="InterPro" id="IPR050259">
    <property type="entry name" value="SDR"/>
</dbReference>
<comment type="caution">
    <text evidence="8">The sequence shown here is derived from an EMBL/GenBank/DDBJ whole genome shotgun (WGS) entry which is preliminary data.</text>
</comment>
<dbReference type="InterPro" id="IPR036291">
    <property type="entry name" value="NAD(P)-bd_dom_sf"/>
</dbReference>
<comment type="similarity">
    <text evidence="2 7">Belongs to the short-chain dehydrogenases/reductases (SDR) family.</text>
</comment>
<dbReference type="RefSeq" id="WP_044517987.1">
    <property type="nucleotide sequence ID" value="NZ_HG322951.1"/>
</dbReference>
<keyword evidence="3" id="KW-0134">Cell wall</keyword>
<evidence type="ECO:0000256" key="7">
    <source>
        <dbReference type="RuleBase" id="RU000363"/>
    </source>
</evidence>
<dbReference type="PANTHER" id="PTHR42879">
    <property type="entry name" value="3-OXOACYL-(ACYL-CARRIER-PROTEIN) REDUCTASE"/>
    <property type="match status" value="1"/>
</dbReference>
<gene>
    <name evidence="8" type="ORF">HGA11_01175</name>
</gene>
<dbReference type="Proteomes" id="UP000518188">
    <property type="component" value="Unassembled WGS sequence"/>
</dbReference>
<comment type="subcellular location">
    <subcellularLocation>
        <location evidence="1">Secreted</location>
        <location evidence="1">Cell wall</location>
    </subcellularLocation>
</comment>
<evidence type="ECO:0000256" key="2">
    <source>
        <dbReference type="ARBA" id="ARBA00006484"/>
    </source>
</evidence>
<evidence type="ECO:0000256" key="3">
    <source>
        <dbReference type="ARBA" id="ARBA00022512"/>
    </source>
</evidence>
<organism evidence="8 9">
    <name type="scientific">Mycolicibacterium septicum DSM 44393</name>
    <dbReference type="NCBI Taxonomy" id="1341646"/>
    <lineage>
        <taxon>Bacteria</taxon>
        <taxon>Bacillati</taxon>
        <taxon>Actinomycetota</taxon>
        <taxon>Actinomycetes</taxon>
        <taxon>Mycobacteriales</taxon>
        <taxon>Mycobacteriaceae</taxon>
        <taxon>Mycolicibacterium</taxon>
    </lineage>
</organism>
<name>A0A7X6MIW1_9MYCO</name>
<proteinExistence type="inferred from homology"/>
<evidence type="ECO:0000313" key="8">
    <source>
        <dbReference type="EMBL" id="NKZ09570.1"/>
    </source>
</evidence>
<dbReference type="InterPro" id="IPR002347">
    <property type="entry name" value="SDR_fam"/>
</dbReference>
<dbReference type="SUPFAM" id="SSF51735">
    <property type="entry name" value="NAD(P)-binding Rossmann-fold domains"/>
    <property type="match status" value="1"/>
</dbReference>
<dbReference type="PANTHER" id="PTHR42879:SF6">
    <property type="entry name" value="NADPH-DEPENDENT REDUCTASE BACG"/>
    <property type="match status" value="1"/>
</dbReference>
<keyword evidence="4" id="KW-0560">Oxidoreductase</keyword>
<reference evidence="8 9" key="1">
    <citation type="submission" date="2020-04" db="EMBL/GenBank/DDBJ databases">
        <title>MicrobeNet Type strains.</title>
        <authorList>
            <person name="Nicholson A.C."/>
        </authorList>
    </citation>
    <scope>NUCLEOTIDE SEQUENCE [LARGE SCALE GENOMIC DNA]</scope>
    <source>
        <strain evidence="8 9">ATCC 700731</strain>
    </source>
</reference>
<evidence type="ECO:0000256" key="6">
    <source>
        <dbReference type="ARBA" id="ARBA00047400"/>
    </source>
</evidence>